<dbReference type="InterPro" id="IPR012951">
    <property type="entry name" value="BBE"/>
</dbReference>
<evidence type="ECO:0000256" key="2">
    <source>
        <dbReference type="ARBA" id="ARBA00005466"/>
    </source>
</evidence>
<feature type="signal peptide" evidence="6">
    <location>
        <begin position="1"/>
        <end position="18"/>
    </location>
</feature>
<evidence type="ECO:0000313" key="8">
    <source>
        <dbReference type="EMBL" id="KAG0646385.1"/>
    </source>
</evidence>
<comment type="similarity">
    <text evidence="2">Belongs to the oxygen-dependent FAD-linked oxidoreductase family.</text>
</comment>
<keyword evidence="4" id="KW-0274">FAD</keyword>
<dbReference type="GO" id="GO:0071949">
    <property type="term" value="F:FAD binding"/>
    <property type="evidence" value="ECO:0007669"/>
    <property type="project" value="InterPro"/>
</dbReference>
<dbReference type="PANTHER" id="PTHR42973:SF9">
    <property type="entry name" value="FAD-BINDING PCMH-TYPE DOMAIN-CONTAINING PROTEIN-RELATED"/>
    <property type="match status" value="1"/>
</dbReference>
<protein>
    <submittedName>
        <fullName evidence="8">FAD-linked oxidoreductase</fullName>
    </submittedName>
</protein>
<sequence>MKAFFLALVSGVLSGAAAASTAGNITALFEPSLSPGAAIYYKTDPNWTNEVTQRWTFYEAPVYYAAIKPATVTDVQAIIKIAVKNKINFMTTGAGHSNTVSAQGLDGVQIDMSGFNTTVYDATSKTVTIGGGGCVGMVGATLGGGVGRLQGLHGLIIDALLSVEIVTPNGQLITASKSQNAELFWGLRGAGMNFGIIVSATYETYPATNGGKFTNADFIFRASSNASHWAILQSFNRNMPAALSFTMNIGFNATFNEPLILMNAIYAGPQAEAEKILAPFINNNPIQSNISMIPYTSVNSAPLFGKGDSPICQGTGADNLPLNNYALGLKQIDSDTFTNWFADVADFYHANPGLQTISLTIQRLATQAVLAVPDISTAYGHREIIAHLIFINGYNVANATLTATLTTYMKQTIDAFQATSGFAEKSMYVNYAHGDEGAAAWYSSRKLPFLMALKEKWDPQRLFSWTNPIPEY</sequence>
<organism evidence="8 9">
    <name type="scientific">Hyphodiscus hymeniophilus</name>
    <dbReference type="NCBI Taxonomy" id="353542"/>
    <lineage>
        <taxon>Eukaryota</taxon>
        <taxon>Fungi</taxon>
        <taxon>Dikarya</taxon>
        <taxon>Ascomycota</taxon>
        <taxon>Pezizomycotina</taxon>
        <taxon>Leotiomycetes</taxon>
        <taxon>Helotiales</taxon>
        <taxon>Hyphodiscaceae</taxon>
        <taxon>Hyphodiscus</taxon>
    </lineage>
</organism>
<dbReference type="Gene3D" id="3.40.462.20">
    <property type="match status" value="1"/>
</dbReference>
<gene>
    <name evidence="8" type="ORF">D0Z07_8193</name>
</gene>
<dbReference type="InterPro" id="IPR006094">
    <property type="entry name" value="Oxid_FAD_bind_N"/>
</dbReference>
<dbReference type="EMBL" id="VNKQ01000016">
    <property type="protein sequence ID" value="KAG0646385.1"/>
    <property type="molecule type" value="Genomic_DNA"/>
</dbReference>
<keyword evidence="6" id="KW-0732">Signal</keyword>
<evidence type="ECO:0000256" key="5">
    <source>
        <dbReference type="ARBA" id="ARBA00023002"/>
    </source>
</evidence>
<dbReference type="AlphaFoldDB" id="A0A9P6VEG5"/>
<dbReference type="OrthoDB" id="415825at2759"/>
<dbReference type="InterPro" id="IPR016169">
    <property type="entry name" value="FAD-bd_PCMH_sub2"/>
</dbReference>
<dbReference type="InterPro" id="IPR050416">
    <property type="entry name" value="FAD-linked_Oxidoreductase"/>
</dbReference>
<dbReference type="Gene3D" id="3.30.43.10">
    <property type="entry name" value="Uridine Diphospho-n-acetylenolpyruvylglucosamine Reductase, domain 2"/>
    <property type="match status" value="1"/>
</dbReference>
<dbReference type="InterPro" id="IPR016167">
    <property type="entry name" value="FAD-bd_PCMH_sub1"/>
</dbReference>
<dbReference type="PROSITE" id="PS51387">
    <property type="entry name" value="FAD_PCMH"/>
    <property type="match status" value="1"/>
</dbReference>
<feature type="domain" description="FAD-binding PCMH-type" evidence="7">
    <location>
        <begin position="57"/>
        <end position="241"/>
    </location>
</feature>
<evidence type="ECO:0000259" key="7">
    <source>
        <dbReference type="PROSITE" id="PS51387"/>
    </source>
</evidence>
<dbReference type="Pfam" id="PF01565">
    <property type="entry name" value="FAD_binding_4"/>
    <property type="match status" value="1"/>
</dbReference>
<dbReference type="Proteomes" id="UP000785200">
    <property type="component" value="Unassembled WGS sequence"/>
</dbReference>
<comment type="cofactor">
    <cofactor evidence="1">
        <name>FAD</name>
        <dbReference type="ChEBI" id="CHEBI:57692"/>
    </cofactor>
</comment>
<dbReference type="PANTHER" id="PTHR42973">
    <property type="entry name" value="BINDING OXIDOREDUCTASE, PUTATIVE (AFU_ORTHOLOGUE AFUA_1G17690)-RELATED"/>
    <property type="match status" value="1"/>
</dbReference>
<evidence type="ECO:0000256" key="1">
    <source>
        <dbReference type="ARBA" id="ARBA00001974"/>
    </source>
</evidence>
<evidence type="ECO:0000256" key="3">
    <source>
        <dbReference type="ARBA" id="ARBA00022630"/>
    </source>
</evidence>
<evidence type="ECO:0000256" key="6">
    <source>
        <dbReference type="SAM" id="SignalP"/>
    </source>
</evidence>
<evidence type="ECO:0000256" key="4">
    <source>
        <dbReference type="ARBA" id="ARBA00022827"/>
    </source>
</evidence>
<dbReference type="SUPFAM" id="SSF56176">
    <property type="entry name" value="FAD-binding/transporter-associated domain-like"/>
    <property type="match status" value="1"/>
</dbReference>
<feature type="chain" id="PRO_5040185039" evidence="6">
    <location>
        <begin position="19"/>
        <end position="472"/>
    </location>
</feature>
<name>A0A9P6VEG5_9HELO</name>
<dbReference type="GO" id="GO:0016491">
    <property type="term" value="F:oxidoreductase activity"/>
    <property type="evidence" value="ECO:0007669"/>
    <property type="project" value="UniProtKB-KW"/>
</dbReference>
<dbReference type="Gene3D" id="3.30.465.10">
    <property type="match status" value="1"/>
</dbReference>
<dbReference type="Pfam" id="PF08031">
    <property type="entry name" value="BBE"/>
    <property type="match status" value="1"/>
</dbReference>
<dbReference type="InterPro" id="IPR016166">
    <property type="entry name" value="FAD-bd_PCMH"/>
</dbReference>
<accession>A0A9P6VEG5</accession>
<reference evidence="8" key="1">
    <citation type="submission" date="2019-07" db="EMBL/GenBank/DDBJ databases">
        <title>Hyphodiscus hymeniophilus genome sequencing and assembly.</title>
        <authorList>
            <person name="Kramer G."/>
            <person name="Nodwell J."/>
        </authorList>
    </citation>
    <scope>NUCLEOTIDE SEQUENCE</scope>
    <source>
        <strain evidence="8">ATCC 34498</strain>
    </source>
</reference>
<proteinExistence type="inferred from homology"/>
<keyword evidence="9" id="KW-1185">Reference proteome</keyword>
<keyword evidence="5" id="KW-0560">Oxidoreductase</keyword>
<evidence type="ECO:0000313" key="9">
    <source>
        <dbReference type="Proteomes" id="UP000785200"/>
    </source>
</evidence>
<keyword evidence="3" id="KW-0285">Flavoprotein</keyword>
<comment type="caution">
    <text evidence="8">The sequence shown here is derived from an EMBL/GenBank/DDBJ whole genome shotgun (WGS) entry which is preliminary data.</text>
</comment>
<dbReference type="InterPro" id="IPR036318">
    <property type="entry name" value="FAD-bd_PCMH-like_sf"/>
</dbReference>